<organism evidence="2 3">
    <name type="scientific">Pontixanthobacter aestiaquae</name>
    <dbReference type="NCBI Taxonomy" id="1509367"/>
    <lineage>
        <taxon>Bacteria</taxon>
        <taxon>Pseudomonadati</taxon>
        <taxon>Pseudomonadota</taxon>
        <taxon>Alphaproteobacteria</taxon>
        <taxon>Sphingomonadales</taxon>
        <taxon>Erythrobacteraceae</taxon>
        <taxon>Pontixanthobacter</taxon>
    </lineage>
</organism>
<dbReference type="AlphaFoldDB" id="A0A844Z7B8"/>
<dbReference type="EMBL" id="WTYZ01000001">
    <property type="protein sequence ID" value="MXO83146.1"/>
    <property type="molecule type" value="Genomic_DNA"/>
</dbReference>
<protein>
    <submittedName>
        <fullName evidence="2">BolA/IbaG family iron-sulfur metabolism protein</fullName>
    </submittedName>
</protein>
<dbReference type="GO" id="GO:0016226">
    <property type="term" value="P:iron-sulfur cluster assembly"/>
    <property type="evidence" value="ECO:0007669"/>
    <property type="project" value="TreeGrafter"/>
</dbReference>
<dbReference type="Proteomes" id="UP000460290">
    <property type="component" value="Unassembled WGS sequence"/>
</dbReference>
<reference evidence="2 3" key="1">
    <citation type="submission" date="2019-12" db="EMBL/GenBank/DDBJ databases">
        <title>Genomic-based taxomic classification of the family Erythrobacteraceae.</title>
        <authorList>
            <person name="Xu L."/>
        </authorList>
    </citation>
    <scope>NUCLEOTIDE SEQUENCE [LARGE SCALE GENOMIC DNA]</scope>
    <source>
        <strain evidence="2 3">KCTC 42006</strain>
    </source>
</reference>
<accession>A0A844Z7B8</accession>
<dbReference type="OrthoDB" id="9811118at2"/>
<dbReference type="InterPro" id="IPR036065">
    <property type="entry name" value="BolA-like_sf"/>
</dbReference>
<gene>
    <name evidence="2" type="ORF">GRI35_07170</name>
</gene>
<dbReference type="PANTHER" id="PTHR46230:SF7">
    <property type="entry name" value="BOLA-LIKE PROTEIN 1"/>
    <property type="match status" value="1"/>
</dbReference>
<comment type="similarity">
    <text evidence="1">Belongs to the BolA/IbaG family.</text>
</comment>
<dbReference type="PANTHER" id="PTHR46230">
    <property type="match status" value="1"/>
</dbReference>
<dbReference type="Pfam" id="PF01722">
    <property type="entry name" value="BolA"/>
    <property type="match status" value="1"/>
</dbReference>
<proteinExistence type="inferred from homology"/>
<name>A0A844Z7B8_9SPHN</name>
<evidence type="ECO:0000313" key="2">
    <source>
        <dbReference type="EMBL" id="MXO83146.1"/>
    </source>
</evidence>
<evidence type="ECO:0000313" key="3">
    <source>
        <dbReference type="Proteomes" id="UP000460290"/>
    </source>
</evidence>
<dbReference type="InterPro" id="IPR002634">
    <property type="entry name" value="BolA"/>
</dbReference>
<comment type="caution">
    <text evidence="2">The sequence shown here is derived from an EMBL/GenBank/DDBJ whole genome shotgun (WGS) entry which is preliminary data.</text>
</comment>
<evidence type="ECO:0000256" key="1">
    <source>
        <dbReference type="RuleBase" id="RU003860"/>
    </source>
</evidence>
<keyword evidence="3" id="KW-1185">Reference proteome</keyword>
<sequence>MGTPAKIANQERLPVSVAAEMESLLTEAFAPTRLEIINDSASHSGHSGDDGSGESHFTIVIESAAFDGVSRLQRQRMINAALGDIPGQRVHALALTVSAPGDKV</sequence>
<dbReference type="PIRSF" id="PIRSF003113">
    <property type="entry name" value="BolA"/>
    <property type="match status" value="1"/>
</dbReference>
<dbReference type="Gene3D" id="3.30.300.90">
    <property type="entry name" value="BolA-like"/>
    <property type="match status" value="1"/>
</dbReference>
<dbReference type="SUPFAM" id="SSF82657">
    <property type="entry name" value="BolA-like"/>
    <property type="match status" value="1"/>
</dbReference>